<organism evidence="2 3">
    <name type="scientific">Paralvinella palmiformis</name>
    <dbReference type="NCBI Taxonomy" id="53620"/>
    <lineage>
        <taxon>Eukaryota</taxon>
        <taxon>Metazoa</taxon>
        <taxon>Spiralia</taxon>
        <taxon>Lophotrochozoa</taxon>
        <taxon>Annelida</taxon>
        <taxon>Polychaeta</taxon>
        <taxon>Sedentaria</taxon>
        <taxon>Canalipalpata</taxon>
        <taxon>Terebellida</taxon>
        <taxon>Terebelliformia</taxon>
        <taxon>Alvinellidae</taxon>
        <taxon>Paralvinella</taxon>
    </lineage>
</organism>
<dbReference type="GO" id="GO:0016791">
    <property type="term" value="F:phosphatase activity"/>
    <property type="evidence" value="ECO:0007669"/>
    <property type="project" value="TreeGrafter"/>
</dbReference>
<dbReference type="PANTHER" id="PTHR11567:SF202">
    <property type="entry name" value="LYSOPHOSPHATIDIC ACID PHOSPHATASE TYPE 6"/>
    <property type="match status" value="1"/>
</dbReference>
<dbReference type="PANTHER" id="PTHR11567">
    <property type="entry name" value="ACID PHOSPHATASE-RELATED"/>
    <property type="match status" value="1"/>
</dbReference>
<reference evidence="2" key="1">
    <citation type="journal article" date="2023" name="Mol. Biol. Evol.">
        <title>Third-Generation Sequencing Reveals the Adaptive Role of the Epigenome in Three Deep-Sea Polychaetes.</title>
        <authorList>
            <person name="Perez M."/>
            <person name="Aroh O."/>
            <person name="Sun Y."/>
            <person name="Lan Y."/>
            <person name="Juniper S.K."/>
            <person name="Young C.R."/>
            <person name="Angers B."/>
            <person name="Qian P.Y."/>
        </authorList>
    </citation>
    <scope>NUCLEOTIDE SEQUENCE</scope>
    <source>
        <strain evidence="2">P08H-3</strain>
    </source>
</reference>
<dbReference type="Proteomes" id="UP001208570">
    <property type="component" value="Unassembled WGS sequence"/>
</dbReference>
<dbReference type="SUPFAM" id="SSF53254">
    <property type="entry name" value="Phosphoglycerate mutase-like"/>
    <property type="match status" value="1"/>
</dbReference>
<dbReference type="InterPro" id="IPR029033">
    <property type="entry name" value="His_PPase_superfam"/>
</dbReference>
<dbReference type="CDD" id="cd07061">
    <property type="entry name" value="HP_HAP_like"/>
    <property type="match status" value="1"/>
</dbReference>
<gene>
    <name evidence="2" type="ORF">LSH36_185g05022</name>
</gene>
<name>A0AAD9JT59_9ANNE</name>
<comment type="caution">
    <text evidence="2">The sequence shown here is derived from an EMBL/GenBank/DDBJ whole genome shotgun (WGS) entry which is preliminary data.</text>
</comment>
<dbReference type="InterPro" id="IPR000560">
    <property type="entry name" value="His_Pase_clade-2"/>
</dbReference>
<dbReference type="Gene3D" id="3.40.50.1240">
    <property type="entry name" value="Phosphoglycerate mutase-like"/>
    <property type="match status" value="2"/>
</dbReference>
<protein>
    <recommendedName>
        <fullName evidence="4">Acid phosphatase</fullName>
    </recommendedName>
</protein>
<dbReference type="InterPro" id="IPR050645">
    <property type="entry name" value="Histidine_acid_phosphatase"/>
</dbReference>
<dbReference type="EMBL" id="JAODUP010000185">
    <property type="protein sequence ID" value="KAK2157755.1"/>
    <property type="molecule type" value="Genomic_DNA"/>
</dbReference>
<keyword evidence="3" id="KW-1185">Reference proteome</keyword>
<sequence length="311" mass="35798">MTSEQTNIEPGTGKNETLRLLNAQVFFRHGARTPLRHFDGVEEVTYDKNIHDAPLPHAELPYEVIDLDTGERVQCLSPEEKSSNRLFKGGMYCGMLTTTGKQQMYNLGQRLKRRYVDELKLVGEQFNRDEVLTIESLQCVVAGMFGVEQFRENGITYDLDMVIVFDHMTSRKAHGLHVEQWMLDLENEIAKAAVAGVHYYIAGDKNTQKLHLYSCHDTSIIPLMLILGDPVDHWPPYAADFRFELYEDGRGKHWVKLIFCGEEYTPSGCEDSLIEFAKFQDIIKRVKLTPEQYTHMCSDLDTAKEFIKMNY</sequence>
<evidence type="ECO:0000313" key="3">
    <source>
        <dbReference type="Proteomes" id="UP001208570"/>
    </source>
</evidence>
<dbReference type="Pfam" id="PF00328">
    <property type="entry name" value="His_Phos_2"/>
    <property type="match status" value="2"/>
</dbReference>
<evidence type="ECO:0008006" key="4">
    <source>
        <dbReference type="Google" id="ProtNLM"/>
    </source>
</evidence>
<proteinExistence type="inferred from homology"/>
<dbReference type="AlphaFoldDB" id="A0AAD9JT59"/>
<comment type="similarity">
    <text evidence="1">Belongs to the histidine acid phosphatase family.</text>
</comment>
<evidence type="ECO:0000313" key="2">
    <source>
        <dbReference type="EMBL" id="KAK2157755.1"/>
    </source>
</evidence>
<evidence type="ECO:0000256" key="1">
    <source>
        <dbReference type="ARBA" id="ARBA00005375"/>
    </source>
</evidence>
<accession>A0AAD9JT59</accession>